<comment type="similarity">
    <text evidence="4">Belongs to the cytochrome P450 family.</text>
</comment>
<keyword evidence="12" id="KW-0472">Membrane</keyword>
<dbReference type="GO" id="GO:0005506">
    <property type="term" value="F:iron ion binding"/>
    <property type="evidence" value="ECO:0007669"/>
    <property type="project" value="InterPro"/>
</dbReference>
<comment type="pathway">
    <text evidence="3">Secondary metabolite biosynthesis; terpenoid biosynthesis.</text>
</comment>
<evidence type="ECO:0000256" key="4">
    <source>
        <dbReference type="ARBA" id="ARBA00010617"/>
    </source>
</evidence>
<dbReference type="GO" id="GO:0016020">
    <property type="term" value="C:membrane"/>
    <property type="evidence" value="ECO:0007669"/>
    <property type="project" value="UniProtKB-SubCell"/>
</dbReference>
<dbReference type="Gene3D" id="1.10.630.10">
    <property type="entry name" value="Cytochrome P450"/>
    <property type="match status" value="1"/>
</dbReference>
<feature type="region of interest" description="Disordered" evidence="14">
    <location>
        <begin position="80"/>
        <end position="107"/>
    </location>
</feature>
<feature type="binding site" description="axial binding residue" evidence="13">
    <location>
        <position position="903"/>
    </location>
    <ligand>
        <name>heme</name>
        <dbReference type="ChEBI" id="CHEBI:30413"/>
    </ligand>
    <ligandPart>
        <name>Fe</name>
        <dbReference type="ChEBI" id="CHEBI:18248"/>
    </ligandPart>
</feature>
<dbReference type="SUPFAM" id="SSF52047">
    <property type="entry name" value="RNI-like"/>
    <property type="match status" value="1"/>
</dbReference>
<proteinExistence type="inferred from homology"/>
<comment type="cofactor">
    <cofactor evidence="1 13">
        <name>heme</name>
        <dbReference type="ChEBI" id="CHEBI:30413"/>
    </cofactor>
</comment>
<evidence type="ECO:0000256" key="1">
    <source>
        <dbReference type="ARBA" id="ARBA00001971"/>
    </source>
</evidence>
<accession>A0AAD5VFW6</accession>
<evidence type="ECO:0000256" key="11">
    <source>
        <dbReference type="ARBA" id="ARBA00023033"/>
    </source>
</evidence>
<keyword evidence="8" id="KW-1133">Transmembrane helix</keyword>
<dbReference type="PANTHER" id="PTHR24305">
    <property type="entry name" value="CYTOCHROME P450"/>
    <property type="match status" value="1"/>
</dbReference>
<keyword evidence="7 13" id="KW-0479">Metal-binding</keyword>
<protein>
    <recommendedName>
        <fullName evidence="17">Cytochrome P450</fullName>
    </recommendedName>
</protein>
<dbReference type="PRINTS" id="PR00385">
    <property type="entry name" value="P450"/>
</dbReference>
<evidence type="ECO:0000256" key="9">
    <source>
        <dbReference type="ARBA" id="ARBA00023002"/>
    </source>
</evidence>
<evidence type="ECO:0000256" key="14">
    <source>
        <dbReference type="SAM" id="MobiDB-lite"/>
    </source>
</evidence>
<evidence type="ECO:0000256" key="8">
    <source>
        <dbReference type="ARBA" id="ARBA00022989"/>
    </source>
</evidence>
<dbReference type="Proteomes" id="UP001213000">
    <property type="component" value="Unassembled WGS sequence"/>
</dbReference>
<keyword evidence="16" id="KW-1185">Reference proteome</keyword>
<dbReference type="SUPFAM" id="SSF48264">
    <property type="entry name" value="Cytochrome P450"/>
    <property type="match status" value="1"/>
</dbReference>
<dbReference type="EMBL" id="JANIEX010001470">
    <property type="protein sequence ID" value="KAJ3557572.1"/>
    <property type="molecule type" value="Genomic_DNA"/>
</dbReference>
<evidence type="ECO:0000256" key="10">
    <source>
        <dbReference type="ARBA" id="ARBA00023004"/>
    </source>
</evidence>
<feature type="compositionally biased region" description="Polar residues" evidence="14">
    <location>
        <begin position="82"/>
        <end position="107"/>
    </location>
</feature>
<evidence type="ECO:0008006" key="17">
    <source>
        <dbReference type="Google" id="ProtNLM"/>
    </source>
</evidence>
<comment type="caution">
    <text evidence="15">The sequence shown here is derived from an EMBL/GenBank/DDBJ whole genome shotgun (WGS) entry which is preliminary data.</text>
</comment>
<evidence type="ECO:0000256" key="2">
    <source>
        <dbReference type="ARBA" id="ARBA00004370"/>
    </source>
</evidence>
<dbReference type="GO" id="GO:0004497">
    <property type="term" value="F:monooxygenase activity"/>
    <property type="evidence" value="ECO:0007669"/>
    <property type="project" value="UniProtKB-KW"/>
</dbReference>
<evidence type="ECO:0000256" key="13">
    <source>
        <dbReference type="PIRSR" id="PIRSR602401-1"/>
    </source>
</evidence>
<evidence type="ECO:0000256" key="12">
    <source>
        <dbReference type="ARBA" id="ARBA00023136"/>
    </source>
</evidence>
<keyword evidence="9" id="KW-0560">Oxidoreductase</keyword>
<keyword evidence="6" id="KW-0812">Transmembrane</keyword>
<keyword evidence="11" id="KW-0503">Monooxygenase</keyword>
<reference evidence="15" key="1">
    <citation type="submission" date="2022-07" db="EMBL/GenBank/DDBJ databases">
        <title>Genome Sequence of Leucocoprinus birnbaumii.</title>
        <authorList>
            <person name="Buettner E."/>
        </authorList>
    </citation>
    <scope>NUCLEOTIDE SEQUENCE</scope>
    <source>
        <strain evidence="15">VT141</strain>
    </source>
</reference>
<dbReference type="GO" id="GO:0016705">
    <property type="term" value="F:oxidoreductase activity, acting on paired donors, with incorporation or reduction of molecular oxygen"/>
    <property type="evidence" value="ECO:0007669"/>
    <property type="project" value="InterPro"/>
</dbReference>
<dbReference type="InterPro" id="IPR001128">
    <property type="entry name" value="Cyt_P450"/>
</dbReference>
<dbReference type="PANTHER" id="PTHR24305:SF166">
    <property type="entry name" value="CYTOCHROME P450 12A4, MITOCHONDRIAL-RELATED"/>
    <property type="match status" value="1"/>
</dbReference>
<evidence type="ECO:0000256" key="6">
    <source>
        <dbReference type="ARBA" id="ARBA00022692"/>
    </source>
</evidence>
<keyword evidence="10 13" id="KW-0408">Iron</keyword>
<sequence length="960" mass="107533">MADWSGKLFNARYESVAKRVKKVHISAGSRLFKEITPAVMLKAGGPPVKPLRRMSSSATVGVLGRNLKRLISSSSLSRRSSYTNLDTSPSGDNTSISKSVSSAEEQRSLLNSNSMPMKQLLSLAIQRLGKCPNIQEITIEAIGNDEPISPIFARFVAELFTAIHRRDGTTTPIPVIRTFNVDVDLNNWRTKSSIDSTPFTTLPTSLFYFKSLTSLTISLELSSIAPPISSTTRDYTTCITQLREIVFESRDTLQSLSLLMRKENELYGCDVAEIFPWMSMMSITFPVLRKLEIRAEVYGMNIARSKNVARFLGTCTGNLEELTLLMGKGRPVGEDDPLDNSPSSASGDGTGARRRLVEIWEELLVIGKCMAQLKELKVSLSSVEVDAFVQVLEAGLIPNLRKLVLTPLDGYALPFEVYTRILEAISGKPGSALLEEINVFTQSLSPSHLEILQDRFPRLKKVYLAYGRLCSEPSQRLDEAAGGLVLTWLVWKLINRFAFASPLDVLQGPPSPSFVSGNIPQLFDFDGWKYNRDLLDRCERHKKQRKMLNPAFSSNQIREFMPVFYEVTEKLCIALKKNAVGGSQEVDLLEWMTRTALEVIGQSVMGYSFDNFEAEGVVHPYAQSIKRLPELMSGTFGFFCNQYVFPLATKFNFPRIKRAIVDYMPIARVQEMKQTIDVMHQTSLDIVKAKRDALQATDQKISGATSGKKDIISILMGANEEVRAEDRLTDEEVIGQISTFVFAGQDTTSSTLCRILHQLCLHQDIQSKLRSEIRETQKEDGHLSYDKLSSLPYLDAVCRETFRVYPALYFSSLRTARKDIILPLSKPVTSVHGLPVTEIMVPNGTQIIIPILGCNTSPDIWGHDAHEWKPQRWLSPLPESILKAHIPSIYSHLMTFTGGPRACIGFKYSELAIKVIVSTLISSFKFDLPKDREIIWRRTVIVKPYVDSEPQLPLKITALD</sequence>
<dbReference type="Pfam" id="PF00067">
    <property type="entry name" value="p450"/>
    <property type="match status" value="1"/>
</dbReference>
<gene>
    <name evidence="15" type="ORF">NP233_g11706</name>
</gene>
<evidence type="ECO:0000256" key="7">
    <source>
        <dbReference type="ARBA" id="ARBA00022723"/>
    </source>
</evidence>
<dbReference type="AlphaFoldDB" id="A0AAD5VFW6"/>
<comment type="subcellular location">
    <subcellularLocation>
        <location evidence="2">Membrane</location>
    </subcellularLocation>
</comment>
<evidence type="ECO:0000256" key="3">
    <source>
        <dbReference type="ARBA" id="ARBA00004721"/>
    </source>
</evidence>
<dbReference type="GO" id="GO:0020037">
    <property type="term" value="F:heme binding"/>
    <property type="evidence" value="ECO:0007669"/>
    <property type="project" value="InterPro"/>
</dbReference>
<dbReference type="PRINTS" id="PR00463">
    <property type="entry name" value="EP450I"/>
</dbReference>
<dbReference type="InterPro" id="IPR002401">
    <property type="entry name" value="Cyt_P450_E_grp-I"/>
</dbReference>
<organism evidence="15 16">
    <name type="scientific">Leucocoprinus birnbaumii</name>
    <dbReference type="NCBI Taxonomy" id="56174"/>
    <lineage>
        <taxon>Eukaryota</taxon>
        <taxon>Fungi</taxon>
        <taxon>Dikarya</taxon>
        <taxon>Basidiomycota</taxon>
        <taxon>Agaricomycotina</taxon>
        <taxon>Agaricomycetes</taxon>
        <taxon>Agaricomycetidae</taxon>
        <taxon>Agaricales</taxon>
        <taxon>Agaricineae</taxon>
        <taxon>Agaricaceae</taxon>
        <taxon>Leucocoprinus</taxon>
    </lineage>
</organism>
<keyword evidence="5 13" id="KW-0349">Heme</keyword>
<dbReference type="InterPro" id="IPR050121">
    <property type="entry name" value="Cytochrome_P450_monoxygenase"/>
</dbReference>
<name>A0AAD5VFW6_9AGAR</name>
<evidence type="ECO:0000256" key="5">
    <source>
        <dbReference type="ARBA" id="ARBA00022617"/>
    </source>
</evidence>
<evidence type="ECO:0000313" key="15">
    <source>
        <dbReference type="EMBL" id="KAJ3557572.1"/>
    </source>
</evidence>
<dbReference type="InterPro" id="IPR036396">
    <property type="entry name" value="Cyt_P450_sf"/>
</dbReference>
<evidence type="ECO:0000313" key="16">
    <source>
        <dbReference type="Proteomes" id="UP001213000"/>
    </source>
</evidence>